<keyword evidence="7" id="KW-1185">Reference proteome</keyword>
<dbReference type="EMBL" id="PDOF01000002">
    <property type="protein sequence ID" value="PYZ96413.1"/>
    <property type="molecule type" value="Genomic_DNA"/>
</dbReference>
<feature type="DNA-binding region" description="H-T-H motif" evidence="4">
    <location>
        <begin position="35"/>
        <end position="54"/>
    </location>
</feature>
<keyword evidence="2 4" id="KW-0238">DNA-binding</keyword>
<dbReference type="RefSeq" id="WP_110520076.1">
    <property type="nucleotide sequence ID" value="NZ_PDOF01000002.1"/>
</dbReference>
<dbReference type="PRINTS" id="PR00455">
    <property type="entry name" value="HTHTETR"/>
</dbReference>
<keyword evidence="1" id="KW-0805">Transcription regulation</keyword>
<evidence type="ECO:0000256" key="1">
    <source>
        <dbReference type="ARBA" id="ARBA00023015"/>
    </source>
</evidence>
<dbReference type="PANTHER" id="PTHR30055">
    <property type="entry name" value="HTH-TYPE TRANSCRIPTIONAL REGULATOR RUTR"/>
    <property type="match status" value="1"/>
</dbReference>
<keyword evidence="3" id="KW-0804">Transcription</keyword>
<dbReference type="InterPro" id="IPR009057">
    <property type="entry name" value="Homeodomain-like_sf"/>
</dbReference>
<sequence length="199" mass="23056">MPLSDAQTQKMQRKRRQILIAAATLFAEYGYEGTPVKKIAEAADVSFGSVFTYFKNKEALFHSAVTEPLKEFERLVDEIDPEEDDVLAELETMVAKHIRVYASMNEFLILVTRVLTHYRKFPETFKELDEFQERLRTKVMRLVEAGQEKGVLHEQDPENVATIYTSLLLGLRLNLIDEPDSRMWEQLVPYALQVFGPKR</sequence>
<dbReference type="InterPro" id="IPR001647">
    <property type="entry name" value="HTH_TetR"/>
</dbReference>
<dbReference type="PROSITE" id="PS50977">
    <property type="entry name" value="HTH_TETR_2"/>
    <property type="match status" value="1"/>
</dbReference>
<name>A0A2W0H3K0_9BACI</name>
<dbReference type="OrthoDB" id="9780939at2"/>
<dbReference type="GO" id="GO:0003700">
    <property type="term" value="F:DNA-binding transcription factor activity"/>
    <property type="evidence" value="ECO:0007669"/>
    <property type="project" value="TreeGrafter"/>
</dbReference>
<dbReference type="Proteomes" id="UP000248066">
    <property type="component" value="Unassembled WGS sequence"/>
</dbReference>
<dbReference type="GO" id="GO:0000976">
    <property type="term" value="F:transcription cis-regulatory region binding"/>
    <property type="evidence" value="ECO:0007669"/>
    <property type="project" value="TreeGrafter"/>
</dbReference>
<comment type="caution">
    <text evidence="6">The sequence shown here is derived from an EMBL/GenBank/DDBJ whole genome shotgun (WGS) entry which is preliminary data.</text>
</comment>
<evidence type="ECO:0000256" key="4">
    <source>
        <dbReference type="PROSITE-ProRule" id="PRU00335"/>
    </source>
</evidence>
<dbReference type="AlphaFoldDB" id="A0A2W0H3K0"/>
<dbReference type="SUPFAM" id="SSF48498">
    <property type="entry name" value="Tetracyclin repressor-like, C-terminal domain"/>
    <property type="match status" value="1"/>
</dbReference>
<reference evidence="6 7" key="1">
    <citation type="submission" date="2017-10" db="EMBL/GenBank/DDBJ databases">
        <title>Bacillus sp. nov., a halophilic bacterium isolated from a Yangshapao Lake.</title>
        <authorList>
            <person name="Wang H."/>
        </authorList>
    </citation>
    <scope>NUCLEOTIDE SEQUENCE [LARGE SCALE GENOMIC DNA]</scope>
    <source>
        <strain evidence="6 7">YSP-3</strain>
    </source>
</reference>
<dbReference type="InterPro" id="IPR036271">
    <property type="entry name" value="Tet_transcr_reg_TetR-rel_C_sf"/>
</dbReference>
<dbReference type="Gene3D" id="1.10.357.10">
    <property type="entry name" value="Tetracycline Repressor, domain 2"/>
    <property type="match status" value="1"/>
</dbReference>
<dbReference type="PANTHER" id="PTHR30055:SF234">
    <property type="entry name" value="HTH-TYPE TRANSCRIPTIONAL REGULATOR BETI"/>
    <property type="match status" value="1"/>
</dbReference>
<evidence type="ECO:0000313" key="7">
    <source>
        <dbReference type="Proteomes" id="UP000248066"/>
    </source>
</evidence>
<evidence type="ECO:0000256" key="2">
    <source>
        <dbReference type="ARBA" id="ARBA00023125"/>
    </source>
</evidence>
<dbReference type="InterPro" id="IPR050109">
    <property type="entry name" value="HTH-type_TetR-like_transc_reg"/>
</dbReference>
<dbReference type="Gene3D" id="1.10.10.60">
    <property type="entry name" value="Homeodomain-like"/>
    <property type="match status" value="1"/>
</dbReference>
<protein>
    <submittedName>
        <fullName evidence="6">TetR family transcriptional regulator</fullName>
    </submittedName>
</protein>
<organism evidence="6 7">
    <name type="scientific">Alteribacter lacisalsi</name>
    <dbReference type="NCBI Taxonomy" id="2045244"/>
    <lineage>
        <taxon>Bacteria</taxon>
        <taxon>Bacillati</taxon>
        <taxon>Bacillota</taxon>
        <taxon>Bacilli</taxon>
        <taxon>Bacillales</taxon>
        <taxon>Bacillaceae</taxon>
        <taxon>Alteribacter</taxon>
    </lineage>
</organism>
<evidence type="ECO:0000256" key="3">
    <source>
        <dbReference type="ARBA" id="ARBA00023163"/>
    </source>
</evidence>
<evidence type="ECO:0000313" key="6">
    <source>
        <dbReference type="EMBL" id="PYZ96413.1"/>
    </source>
</evidence>
<proteinExistence type="predicted"/>
<feature type="domain" description="HTH tetR-type" evidence="5">
    <location>
        <begin position="12"/>
        <end position="72"/>
    </location>
</feature>
<dbReference type="Pfam" id="PF00440">
    <property type="entry name" value="TetR_N"/>
    <property type="match status" value="1"/>
</dbReference>
<evidence type="ECO:0000259" key="5">
    <source>
        <dbReference type="PROSITE" id="PS50977"/>
    </source>
</evidence>
<dbReference type="SUPFAM" id="SSF46689">
    <property type="entry name" value="Homeodomain-like"/>
    <property type="match status" value="1"/>
</dbReference>
<gene>
    <name evidence="6" type="ORF">CR205_11865</name>
</gene>
<accession>A0A2W0H3K0</accession>